<keyword evidence="1" id="KW-1133">Transmembrane helix</keyword>
<dbReference type="RefSeq" id="WP_103080580.1">
    <property type="nucleotide sequence ID" value="NZ_CP021850.1"/>
</dbReference>
<name>A0A2K2FPN6_9CLOT</name>
<keyword evidence="1" id="KW-0812">Transmembrane</keyword>
<evidence type="ECO:0000313" key="3">
    <source>
        <dbReference type="Proteomes" id="UP000236151"/>
    </source>
</evidence>
<organism evidence="2 3">
    <name type="scientific">Clostridium thermosuccinogenes</name>
    <dbReference type="NCBI Taxonomy" id="84032"/>
    <lineage>
        <taxon>Bacteria</taxon>
        <taxon>Bacillati</taxon>
        <taxon>Bacillota</taxon>
        <taxon>Clostridia</taxon>
        <taxon>Eubacteriales</taxon>
        <taxon>Clostridiaceae</taxon>
        <taxon>Clostridium</taxon>
    </lineage>
</organism>
<accession>A0A2K2FPN6</accession>
<comment type="caution">
    <text evidence="2">The sequence shown here is derived from an EMBL/GenBank/DDBJ whole genome shotgun (WGS) entry which is preliminary data.</text>
</comment>
<evidence type="ECO:0008006" key="4">
    <source>
        <dbReference type="Google" id="ProtNLM"/>
    </source>
</evidence>
<feature type="transmembrane region" description="Helical" evidence="1">
    <location>
        <begin position="21"/>
        <end position="51"/>
    </location>
</feature>
<dbReference type="InterPro" id="IPR018730">
    <property type="entry name" value="DUF2273"/>
</dbReference>
<dbReference type="KEGG" id="cthd:CDO33_06790"/>
<dbReference type="AlphaFoldDB" id="A0A2K2FPN6"/>
<dbReference type="EMBL" id="NIOJ01000007">
    <property type="protein sequence ID" value="PNU00746.1"/>
    <property type="molecule type" value="Genomic_DNA"/>
</dbReference>
<dbReference type="OrthoDB" id="1727295at2"/>
<reference evidence="2 3" key="1">
    <citation type="submission" date="2017-06" db="EMBL/GenBank/DDBJ databases">
        <title>Investigating the central metabolism of Clostridium thermosuccinogenes.</title>
        <authorList>
            <person name="Koendjbiharie J.G."/>
            <person name="van Kranenburg R."/>
        </authorList>
    </citation>
    <scope>NUCLEOTIDE SEQUENCE [LARGE SCALE GENOMIC DNA]</scope>
    <source>
        <strain evidence="2 3">DSM 5806</strain>
    </source>
</reference>
<keyword evidence="1" id="KW-0472">Membrane</keyword>
<keyword evidence="3" id="KW-1185">Reference proteome</keyword>
<dbReference type="Proteomes" id="UP000236151">
    <property type="component" value="Unassembled WGS sequence"/>
</dbReference>
<evidence type="ECO:0000256" key="1">
    <source>
        <dbReference type="SAM" id="Phobius"/>
    </source>
</evidence>
<sequence length="76" mass="8628">MDKEKLIQFYMTHRGGINGALTGFVISVLVLTIGLFRTLFIVIFVALGYFLGKKLTEDSDYIKNLLDKILPPGMYR</sequence>
<protein>
    <recommendedName>
        <fullName evidence="4">DUF2273 domain-containing protein</fullName>
    </recommendedName>
</protein>
<evidence type="ECO:0000313" key="2">
    <source>
        <dbReference type="EMBL" id="PNU00746.1"/>
    </source>
</evidence>
<gene>
    <name evidence="2" type="ORF">CDQ84_04780</name>
</gene>
<proteinExistence type="predicted"/>
<dbReference type="Pfam" id="PF10031">
    <property type="entry name" value="DUF2273"/>
    <property type="match status" value="1"/>
</dbReference>